<evidence type="ECO:0000256" key="4">
    <source>
        <dbReference type="ARBA" id="ARBA00023295"/>
    </source>
</evidence>
<comment type="similarity">
    <text evidence="5">Belongs to the glycosyl hydrolase.</text>
</comment>
<comment type="catalytic activity">
    <reaction evidence="1 5">
        <text>Hydrolysis of terminal, non-reducing alpha-D-galactose residues in alpha-D-galactosides, including galactose oligosaccharides, galactomannans and galactolipids.</text>
        <dbReference type="EC" id="3.2.1.22"/>
    </reaction>
</comment>
<dbReference type="Gene3D" id="2.70.98.60">
    <property type="entry name" value="alpha-galactosidase from lactobacil brevis"/>
    <property type="match status" value="1"/>
</dbReference>
<dbReference type="CDD" id="cd14791">
    <property type="entry name" value="GH36"/>
    <property type="match status" value="1"/>
</dbReference>
<accession>A0AB73T5S3</accession>
<sequence>MAVNIIDNKLFALHTKNASYVLGLTKEGLVENRYWGKRVDELSDFSDISSSNQTVNVSGPQLYREECSSFGGMRFKETSLKVTFADGVRDFRYRLAEVKAGEEHLELVLQDICYPFAVHLHYHVYEEENLIKKWRVLENRGQEPIILESVYSAEYGLSGTGYETINYKGRWGAEFLAHSEPVEAGKKVYESLYGLTAHTVSPFFLVHKHAEETKGDVYFGALEYSGNFKTVIEAVNCDYLNILIGISDTDFAWTLHGGESFETPAVYAGYTSDGFEDMTHTLHHFCFRHMMPQVLAEKPLPVLYNSWYSTTFDVQCEEQIALAERAAKMGVELFVVDDGWFDGRNDDTAALGDWYADEKKFPEGLQKLIREVNALGMKFGLWIEPEMTNENSRLYREHPDWIYRYPTREVLMGRNQYELDMSNPEVVDYLIGLFDKLLAENNISYIKWDMNRYAAEMGSANYDKSQWKELWFRNTQGVYRLAEELRKRHPHVEFEACASGGGRVDYGAMKYFDEYWPSDNTDAYDRLYMQEWYSYLYPIKYMRAWLTDDFGMDQRKIPLQFSMYSAMCGSLGIGTDLNKTSEEQLETLAGYIEIYKQIRETVQLGDLYRLCSFRDGDIHAVQYVRGEESAVFVFLDHERYGNSWYNLKLRGLKPEKRYCFELNGKEQSKTGEFLMNAGISLILKGDYDSLLIRLKEVK</sequence>
<feature type="binding site" evidence="7">
    <location>
        <begin position="337"/>
        <end position="338"/>
    </location>
    <ligand>
        <name>substrate</name>
    </ligand>
</feature>
<evidence type="ECO:0000256" key="1">
    <source>
        <dbReference type="ARBA" id="ARBA00001255"/>
    </source>
</evidence>
<feature type="active site" description="Nucleophile" evidence="6">
    <location>
        <position position="449"/>
    </location>
</feature>
<feature type="binding site" evidence="7">
    <location>
        <position position="519"/>
    </location>
    <ligand>
        <name>substrate</name>
    </ligand>
</feature>
<dbReference type="PANTHER" id="PTHR43053:SF3">
    <property type="entry name" value="ALPHA-GALACTOSIDASE C-RELATED"/>
    <property type="match status" value="1"/>
</dbReference>
<evidence type="ECO:0000256" key="6">
    <source>
        <dbReference type="PIRSR" id="PIRSR005536-1"/>
    </source>
</evidence>
<feature type="active site" description="Proton donor" evidence="6">
    <location>
        <position position="519"/>
    </location>
</feature>
<name>A0AB73T5S3_9FIRM</name>
<dbReference type="Pfam" id="PF16874">
    <property type="entry name" value="Glyco_hydro_36C"/>
    <property type="match status" value="1"/>
</dbReference>
<protein>
    <recommendedName>
        <fullName evidence="2 5">Alpha-galactosidase</fullName>
        <ecNumber evidence="2 5">3.2.1.22</ecNumber>
    </recommendedName>
</protein>
<feature type="domain" description="Glycosyl hydrolase family 36 N-terminal" evidence="9">
    <location>
        <begin position="29"/>
        <end position="255"/>
    </location>
</feature>
<dbReference type="Proteomes" id="UP000245412">
    <property type="component" value="Unassembled WGS sequence"/>
</dbReference>
<keyword evidence="3 5" id="KW-0378">Hydrolase</keyword>
<dbReference type="EC" id="3.2.1.22" evidence="2 5"/>
<dbReference type="InterPro" id="IPR013785">
    <property type="entry name" value="Aldolase_TIM"/>
</dbReference>
<evidence type="ECO:0000256" key="7">
    <source>
        <dbReference type="PIRSR" id="PIRSR005536-2"/>
    </source>
</evidence>
<dbReference type="InterPro" id="IPR031704">
    <property type="entry name" value="Glyco_hydro_36_N"/>
</dbReference>
<feature type="binding site" evidence="7">
    <location>
        <begin position="447"/>
        <end position="451"/>
    </location>
    <ligand>
        <name>substrate</name>
    </ligand>
</feature>
<evidence type="ECO:0000259" key="8">
    <source>
        <dbReference type="Pfam" id="PF16874"/>
    </source>
</evidence>
<feature type="binding site" evidence="7">
    <location>
        <position position="414"/>
    </location>
    <ligand>
        <name>substrate</name>
    </ligand>
</feature>
<evidence type="ECO:0000256" key="2">
    <source>
        <dbReference type="ARBA" id="ARBA00012755"/>
    </source>
</evidence>
<evidence type="ECO:0000313" key="10">
    <source>
        <dbReference type="EMBL" id="PWJ76573.1"/>
    </source>
</evidence>
<dbReference type="Gene3D" id="3.20.20.70">
    <property type="entry name" value="Aldolase class I"/>
    <property type="match status" value="1"/>
</dbReference>
<feature type="binding site" evidence="7">
    <location>
        <position position="171"/>
    </location>
    <ligand>
        <name>substrate</name>
    </ligand>
</feature>
<dbReference type="RefSeq" id="WP_109625724.1">
    <property type="nucleotide sequence ID" value="NZ_JANKBI010000008.1"/>
</dbReference>
<dbReference type="InterPro" id="IPR050985">
    <property type="entry name" value="Alpha-glycosidase_related"/>
</dbReference>
<dbReference type="InterPro" id="IPR000111">
    <property type="entry name" value="Glyco_hydro_27/36_CS"/>
</dbReference>
<evidence type="ECO:0000313" key="11">
    <source>
        <dbReference type="Proteomes" id="UP000245412"/>
    </source>
</evidence>
<evidence type="ECO:0000256" key="3">
    <source>
        <dbReference type="ARBA" id="ARBA00022801"/>
    </source>
</evidence>
<dbReference type="EMBL" id="QGGY01000004">
    <property type="protein sequence ID" value="PWJ76573.1"/>
    <property type="molecule type" value="Genomic_DNA"/>
</dbReference>
<dbReference type="Gene3D" id="2.60.40.1180">
    <property type="entry name" value="Golgi alpha-mannosidase II"/>
    <property type="match status" value="1"/>
</dbReference>
<dbReference type="InterPro" id="IPR002252">
    <property type="entry name" value="Glyco_hydro_36"/>
</dbReference>
<keyword evidence="4 5" id="KW-0326">Glycosidase</keyword>
<feature type="domain" description="Glycosyl hydrolase family 36 C-terminal" evidence="8">
    <location>
        <begin position="620"/>
        <end position="694"/>
    </location>
</feature>
<dbReference type="PRINTS" id="PR00743">
    <property type="entry name" value="GLHYDRLASE36"/>
</dbReference>
<dbReference type="InterPro" id="IPR038417">
    <property type="entry name" value="Alpga-gal_N_sf"/>
</dbReference>
<dbReference type="Pfam" id="PF16875">
    <property type="entry name" value="Glyco_hydro_36N"/>
    <property type="match status" value="1"/>
</dbReference>
<comment type="caution">
    <text evidence="10">The sequence shown here is derived from an EMBL/GenBank/DDBJ whole genome shotgun (WGS) entry which is preliminary data.</text>
</comment>
<dbReference type="InterPro" id="IPR017853">
    <property type="entry name" value="GH"/>
</dbReference>
<dbReference type="InterPro" id="IPR031705">
    <property type="entry name" value="Glyco_hydro_36_C"/>
</dbReference>
<dbReference type="InterPro" id="IPR013780">
    <property type="entry name" value="Glyco_hydro_b"/>
</dbReference>
<reference evidence="10 11" key="1">
    <citation type="submission" date="2018-05" db="EMBL/GenBank/DDBJ databases">
        <authorList>
            <person name="Goeker M."/>
            <person name="Huntemann M."/>
            <person name="Clum A."/>
            <person name="Pillay M."/>
            <person name="Palaniappan K."/>
            <person name="Varghese N."/>
            <person name="Mikhailova N."/>
            <person name="Stamatis D."/>
            <person name="Reddy T."/>
            <person name="Daum C."/>
            <person name="Shapiro N."/>
            <person name="Ivanova N."/>
            <person name="Kyrpides N."/>
            <person name="Woyke T."/>
        </authorList>
    </citation>
    <scope>NUCLEOTIDE SEQUENCE [LARGE SCALE GENOMIC DNA]</scope>
    <source>
        <strain evidence="10 11">DSM 26524</strain>
    </source>
</reference>
<dbReference type="Pfam" id="PF02065">
    <property type="entry name" value="Melibiase"/>
    <property type="match status" value="1"/>
</dbReference>
<dbReference type="SUPFAM" id="SSF51445">
    <property type="entry name" value="(Trans)glycosidases"/>
    <property type="match status" value="1"/>
</dbReference>
<evidence type="ECO:0000259" key="9">
    <source>
        <dbReference type="Pfam" id="PF16875"/>
    </source>
</evidence>
<organism evidence="10 11">
    <name type="scientific">Murimonas intestini</name>
    <dbReference type="NCBI Taxonomy" id="1337051"/>
    <lineage>
        <taxon>Bacteria</taxon>
        <taxon>Bacillati</taxon>
        <taxon>Bacillota</taxon>
        <taxon>Clostridia</taxon>
        <taxon>Lachnospirales</taxon>
        <taxon>Lachnospiraceae</taxon>
        <taxon>Murimonas</taxon>
    </lineage>
</organism>
<dbReference type="AlphaFoldDB" id="A0AB73T5S3"/>
<dbReference type="PIRSF" id="PIRSF005536">
    <property type="entry name" value="Agal"/>
    <property type="match status" value="1"/>
</dbReference>
<dbReference type="GO" id="GO:0016052">
    <property type="term" value="P:carbohydrate catabolic process"/>
    <property type="evidence" value="ECO:0007669"/>
    <property type="project" value="InterPro"/>
</dbReference>
<dbReference type="PROSITE" id="PS00512">
    <property type="entry name" value="ALPHA_GALACTOSIDASE"/>
    <property type="match status" value="1"/>
</dbReference>
<dbReference type="PANTHER" id="PTHR43053">
    <property type="entry name" value="GLYCOSIDASE FAMILY 31"/>
    <property type="match status" value="1"/>
</dbReference>
<dbReference type="FunFam" id="3.20.20.70:FF:000118">
    <property type="entry name" value="Alpha-galactosidase"/>
    <property type="match status" value="1"/>
</dbReference>
<feature type="binding site" evidence="7">
    <location>
        <position position="497"/>
    </location>
    <ligand>
        <name>substrate</name>
    </ligand>
</feature>
<proteinExistence type="inferred from homology"/>
<evidence type="ECO:0000256" key="5">
    <source>
        <dbReference type="PIRNR" id="PIRNR005536"/>
    </source>
</evidence>
<keyword evidence="11" id="KW-1185">Reference proteome</keyword>
<gene>
    <name evidence="10" type="ORF">C7383_10418</name>
</gene>
<dbReference type="GO" id="GO:0004557">
    <property type="term" value="F:alpha-galactosidase activity"/>
    <property type="evidence" value="ECO:0007669"/>
    <property type="project" value="UniProtKB-UniRule"/>
</dbReference>